<keyword evidence="3" id="KW-0238">DNA-binding</keyword>
<dbReference type="GO" id="GO:0003677">
    <property type="term" value="F:DNA binding"/>
    <property type="evidence" value="ECO:0007669"/>
    <property type="project" value="UniProtKB-UniRule"/>
</dbReference>
<name>A0A7W6GSR5_9RHOB</name>
<dbReference type="AlphaFoldDB" id="A0A7W6GSR5"/>
<keyword evidence="6" id="KW-1185">Reference proteome</keyword>
<keyword evidence="2" id="KW-0233">DNA recombination</keyword>
<dbReference type="PROSITE" id="PS51900">
    <property type="entry name" value="CB"/>
    <property type="match status" value="1"/>
</dbReference>
<dbReference type="Gene3D" id="1.10.443.10">
    <property type="entry name" value="Intergrase catalytic core"/>
    <property type="match status" value="1"/>
</dbReference>
<evidence type="ECO:0000256" key="1">
    <source>
        <dbReference type="ARBA" id="ARBA00022908"/>
    </source>
</evidence>
<gene>
    <name evidence="5" type="ORF">GGQ68_000695</name>
</gene>
<evidence type="ECO:0000256" key="3">
    <source>
        <dbReference type="PROSITE-ProRule" id="PRU01248"/>
    </source>
</evidence>
<dbReference type="RefSeq" id="WP_246429248.1">
    <property type="nucleotide sequence ID" value="NZ_BAABBZ010000014.1"/>
</dbReference>
<comment type="caution">
    <text evidence="5">The sequence shown here is derived from an EMBL/GenBank/DDBJ whole genome shotgun (WGS) entry which is preliminary data.</text>
</comment>
<proteinExistence type="predicted"/>
<evidence type="ECO:0000313" key="6">
    <source>
        <dbReference type="Proteomes" id="UP000541426"/>
    </source>
</evidence>
<accession>A0A7W6GSR5</accession>
<evidence type="ECO:0000259" key="4">
    <source>
        <dbReference type="PROSITE" id="PS51900"/>
    </source>
</evidence>
<organism evidence="5 6">
    <name type="scientific">Sagittula marina</name>
    <dbReference type="NCBI Taxonomy" id="943940"/>
    <lineage>
        <taxon>Bacteria</taxon>
        <taxon>Pseudomonadati</taxon>
        <taxon>Pseudomonadota</taxon>
        <taxon>Alphaproteobacteria</taxon>
        <taxon>Rhodobacterales</taxon>
        <taxon>Roseobacteraceae</taxon>
        <taxon>Sagittula</taxon>
    </lineage>
</organism>
<feature type="domain" description="Core-binding (CB)" evidence="4">
    <location>
        <begin position="79"/>
        <end position="171"/>
    </location>
</feature>
<evidence type="ECO:0000313" key="5">
    <source>
        <dbReference type="EMBL" id="MBB3984379.1"/>
    </source>
</evidence>
<protein>
    <submittedName>
        <fullName evidence="5">Integrase</fullName>
    </submittedName>
</protein>
<sequence length="371" mass="41917">MIREWDAMLNGASSVPEERWHAARDLAEAKGFKFIEANELLQGPVEDIVTRVEAVGAGSRKARLQAASALLGTTPPPKITVTRALDLYWELTETDQRGKSDDQIRRMRNPVIKAFKNFVDVVGDKAVSGISRDDMLDFRAWWADRINESSCKASTANKDLTHFSKVLKRVNDLKRLGYDLPVSGLSFKEGRKEPRCPFSTNWIRDRLLEPDALKGLNTQARCILLGMINTGYRPIEGAALLPQRIKLEGAVPMIEIRPDEREVKTDRAIRDIPLAGVSLEAFREYRDGFPRYRDKPGLSATINKFLRGNGLMETPKHSMYGLRHAFEDRLLEAGVDERIRRDFMGHQLSREQYGNGASPRRALECISLIAL</sequence>
<dbReference type="InterPro" id="IPR044068">
    <property type="entry name" value="CB"/>
</dbReference>
<evidence type="ECO:0000256" key="2">
    <source>
        <dbReference type="ARBA" id="ARBA00023172"/>
    </source>
</evidence>
<dbReference type="InterPro" id="IPR011010">
    <property type="entry name" value="DNA_brk_join_enz"/>
</dbReference>
<dbReference type="GO" id="GO:0006310">
    <property type="term" value="P:DNA recombination"/>
    <property type="evidence" value="ECO:0007669"/>
    <property type="project" value="UniProtKB-KW"/>
</dbReference>
<reference evidence="5 6" key="1">
    <citation type="submission" date="2020-08" db="EMBL/GenBank/DDBJ databases">
        <title>Genomic Encyclopedia of Type Strains, Phase IV (KMG-IV): sequencing the most valuable type-strain genomes for metagenomic binning, comparative biology and taxonomic classification.</title>
        <authorList>
            <person name="Goeker M."/>
        </authorList>
    </citation>
    <scope>NUCLEOTIDE SEQUENCE [LARGE SCALE GENOMIC DNA]</scope>
    <source>
        <strain evidence="5 6">DSM 102235</strain>
    </source>
</reference>
<dbReference type="SUPFAM" id="SSF56349">
    <property type="entry name" value="DNA breaking-rejoining enzymes"/>
    <property type="match status" value="1"/>
</dbReference>
<dbReference type="InterPro" id="IPR013762">
    <property type="entry name" value="Integrase-like_cat_sf"/>
</dbReference>
<dbReference type="Proteomes" id="UP000541426">
    <property type="component" value="Unassembled WGS sequence"/>
</dbReference>
<dbReference type="GO" id="GO:0015074">
    <property type="term" value="P:DNA integration"/>
    <property type="evidence" value="ECO:0007669"/>
    <property type="project" value="UniProtKB-KW"/>
</dbReference>
<dbReference type="EMBL" id="JACIEJ010000002">
    <property type="protein sequence ID" value="MBB3984379.1"/>
    <property type="molecule type" value="Genomic_DNA"/>
</dbReference>
<keyword evidence="1" id="KW-0229">DNA integration</keyword>